<reference evidence="8" key="1">
    <citation type="submission" date="2005-01" db="EMBL/GenBank/DDBJ databases">
        <authorList>
            <person name="Town C.D."/>
        </authorList>
    </citation>
    <scope>NUCLEOTIDE SEQUENCE</scope>
</reference>
<keyword evidence="2" id="KW-1003">Cell membrane</keyword>
<feature type="domain" description="Integral membrane bound transporter" evidence="7">
    <location>
        <begin position="412"/>
        <end position="538"/>
    </location>
</feature>
<gene>
    <name evidence="10" type="primary">11437957</name>
    <name evidence="9" type="ordered locus">MTR_7g099710</name>
    <name evidence="8" type="ORF">MtrDRAFT_AC150776g13v2</name>
</gene>
<dbReference type="EMBL" id="AC150776">
    <property type="protein sequence ID" value="ABD32899.1"/>
    <property type="molecule type" value="Genomic_DNA"/>
</dbReference>
<reference evidence="8" key="2">
    <citation type="submission" date="2007-03" db="EMBL/GenBank/DDBJ databases">
        <authorList>
            <consortium name="The International Medicago Genome Annotation Group"/>
        </authorList>
    </citation>
    <scope>NUCLEOTIDE SEQUENCE</scope>
</reference>
<proteinExistence type="predicted"/>
<evidence type="ECO:0000256" key="3">
    <source>
        <dbReference type="ARBA" id="ARBA00022692"/>
    </source>
</evidence>
<reference evidence="9 11" key="3">
    <citation type="journal article" date="2011" name="Nature">
        <title>The Medicago genome provides insight into the evolution of rhizobial symbioses.</title>
        <authorList>
            <person name="Young N.D."/>
            <person name="Debelle F."/>
            <person name="Oldroyd G.E."/>
            <person name="Geurts R."/>
            <person name="Cannon S.B."/>
            <person name="Udvardi M.K."/>
            <person name="Benedito V.A."/>
            <person name="Mayer K.F."/>
            <person name="Gouzy J."/>
            <person name="Schoof H."/>
            <person name="Van de Peer Y."/>
            <person name="Proost S."/>
            <person name="Cook D.R."/>
            <person name="Meyers B.C."/>
            <person name="Spannagl M."/>
            <person name="Cheung F."/>
            <person name="De Mita S."/>
            <person name="Krishnakumar V."/>
            <person name="Gundlach H."/>
            <person name="Zhou S."/>
            <person name="Mudge J."/>
            <person name="Bharti A.K."/>
            <person name="Murray J.D."/>
            <person name="Naoumkina M.A."/>
            <person name="Rosen B."/>
            <person name="Silverstein K.A."/>
            <person name="Tang H."/>
            <person name="Rombauts S."/>
            <person name="Zhao P.X."/>
            <person name="Zhou P."/>
            <person name="Barbe V."/>
            <person name="Bardou P."/>
            <person name="Bechner M."/>
            <person name="Bellec A."/>
            <person name="Berger A."/>
            <person name="Berges H."/>
            <person name="Bidwell S."/>
            <person name="Bisseling T."/>
            <person name="Choisne N."/>
            <person name="Couloux A."/>
            <person name="Denny R."/>
            <person name="Deshpande S."/>
            <person name="Dai X."/>
            <person name="Doyle J.J."/>
            <person name="Dudez A.M."/>
            <person name="Farmer A.D."/>
            <person name="Fouteau S."/>
            <person name="Franken C."/>
            <person name="Gibelin C."/>
            <person name="Gish J."/>
            <person name="Goldstein S."/>
            <person name="Gonzalez A.J."/>
            <person name="Green P.J."/>
            <person name="Hallab A."/>
            <person name="Hartog M."/>
            <person name="Hua A."/>
            <person name="Humphray S.J."/>
            <person name="Jeong D.H."/>
            <person name="Jing Y."/>
            <person name="Jocker A."/>
            <person name="Kenton S.M."/>
            <person name="Kim D.J."/>
            <person name="Klee K."/>
            <person name="Lai H."/>
            <person name="Lang C."/>
            <person name="Lin S."/>
            <person name="Macmil S.L."/>
            <person name="Magdelenat G."/>
            <person name="Matthews L."/>
            <person name="McCorrison J."/>
            <person name="Monaghan E.L."/>
            <person name="Mun J.H."/>
            <person name="Najar F.Z."/>
            <person name="Nicholson C."/>
            <person name="Noirot C."/>
            <person name="O'Bleness M."/>
            <person name="Paule C.R."/>
            <person name="Poulain J."/>
            <person name="Prion F."/>
            <person name="Qin B."/>
            <person name="Qu C."/>
            <person name="Retzel E.F."/>
            <person name="Riddle C."/>
            <person name="Sallet E."/>
            <person name="Samain S."/>
            <person name="Samson N."/>
            <person name="Sanders I."/>
            <person name="Saurat O."/>
            <person name="Scarpelli C."/>
            <person name="Schiex T."/>
            <person name="Segurens B."/>
            <person name="Severin A.J."/>
            <person name="Sherrier D.J."/>
            <person name="Shi R."/>
            <person name="Sims S."/>
            <person name="Singer S.R."/>
            <person name="Sinharoy S."/>
            <person name="Sterck L."/>
            <person name="Viollet A."/>
            <person name="Wang B.B."/>
            <person name="Wang K."/>
            <person name="Wang M."/>
            <person name="Wang X."/>
            <person name="Warfsmann J."/>
            <person name="Weissenbach J."/>
            <person name="White D.D."/>
            <person name="White J.D."/>
            <person name="Wiley G.B."/>
            <person name="Wincker P."/>
            <person name="Xing Y."/>
            <person name="Yang L."/>
            <person name="Yao Z."/>
            <person name="Ying F."/>
            <person name="Zhai J."/>
            <person name="Zhou L."/>
            <person name="Zuber A."/>
            <person name="Denarie J."/>
            <person name="Dixon R.A."/>
            <person name="May G.D."/>
            <person name="Schwartz D.C."/>
            <person name="Rogers J."/>
            <person name="Quetier F."/>
            <person name="Town C.D."/>
            <person name="Roe B.A."/>
        </authorList>
    </citation>
    <scope>NUCLEOTIDE SEQUENCE [LARGE SCALE GENOMIC DNA]</scope>
    <source>
        <strain evidence="9">A17</strain>
        <strain evidence="10 11">cv. Jemalong A17</strain>
    </source>
</reference>
<dbReference type="AlphaFoldDB" id="Q2HT93"/>
<keyword evidence="3 6" id="KW-0812">Transmembrane</keyword>
<dbReference type="STRING" id="3880.Q2HT93"/>
<dbReference type="OMA" id="YMTTILI"/>
<sequence length="813" mass="90745">MSGTTTIAKTRTELFRTRLGSALRTTLACSIVGCTALYSPQPIKGYIKFPSISYVTTILIVLSDGTLGDAVRGCWHVLLATIQVMIFSLLSLQVIRPDNFSNCMAALAVATGAFVVALPKSTHLLTKRIAYGQLVIVYVSTVIHGAQEGVATHSIHVACSTALGAIASVLAMLLPLPYPRFAYNEARKFNQLYIENTSERLNCNIEAISASDNSTAVGFITKAKYLSTTGAKLLHSITTTLDGMHWERPQTLISNSCCIDPEEKLQDLEIPIRGMDIALSSGMSFPVGVIDEELRGVLLNCREQISQKLDQQAKCFVPFDTTTTQEMKQDIFNKNPSIAYKNLPTSFFLYCVQLLRDDLSISKKTDHVQKKAQKNDDSQCSSNKLRERLMNLIPSNQSLIFAFKSSLSLGFAVFFGLIYDRDNAYWSGLTIAISFVTGRQPTFSVANARGTGTAMGSIYGIICSFIFQRFVDLRFLALIPWVIFSSFLRQSRMYGESGAISTVIGALLILGRKNYSTPTQFGVARMAEATIGLTCFIIMEIILSPSRAATLAKSELSQTLRTLQDCIKQIAMITPNERDTSPSSYQALREEQKKLKSLVCRLREFTAEAEMEPNFWFVPFHTTCYSNMLGSLSRMVDLLLFVAYSMEHVSQLTQKDGVIWMDIQGQGNENVKIFKNRVAPILKSLEEITRTKSIKKLENELESKNVPRDLESQEYLNADAFGILNRDEEVDSITNSFLQHLEEIADKTLTNKDEEMLKIQILFHYSCFGFCTGSLMREITKIEGEIKELLIWENPASQTNFKEIHSKINALHS</sequence>
<feature type="transmembrane region" description="Helical" evidence="6">
    <location>
        <begin position="21"/>
        <end position="39"/>
    </location>
</feature>
<evidence type="ECO:0000313" key="11">
    <source>
        <dbReference type="Proteomes" id="UP000002051"/>
    </source>
</evidence>
<dbReference type="HOGENOM" id="CLU_010215_0_0_1"/>
<dbReference type="EnsemblPlants" id="AES81708">
    <property type="protein sequence ID" value="AES81708"/>
    <property type="gene ID" value="MTR_7g099710"/>
</dbReference>
<dbReference type="EMBL" id="CM001223">
    <property type="protein sequence ID" value="AES81708.1"/>
    <property type="molecule type" value="Genomic_DNA"/>
</dbReference>
<organism evidence="8">
    <name type="scientific">Medicago truncatula</name>
    <name type="common">Barrel medic</name>
    <name type="synonym">Medicago tribuloides</name>
    <dbReference type="NCBI Taxonomy" id="3880"/>
    <lineage>
        <taxon>Eukaryota</taxon>
        <taxon>Viridiplantae</taxon>
        <taxon>Streptophyta</taxon>
        <taxon>Embryophyta</taxon>
        <taxon>Tracheophyta</taxon>
        <taxon>Spermatophyta</taxon>
        <taxon>Magnoliopsida</taxon>
        <taxon>eudicotyledons</taxon>
        <taxon>Gunneridae</taxon>
        <taxon>Pentapetalae</taxon>
        <taxon>rosids</taxon>
        <taxon>fabids</taxon>
        <taxon>Fabales</taxon>
        <taxon>Fabaceae</taxon>
        <taxon>Papilionoideae</taxon>
        <taxon>50 kb inversion clade</taxon>
        <taxon>NPAAA clade</taxon>
        <taxon>Hologalegina</taxon>
        <taxon>IRL clade</taxon>
        <taxon>Trifolieae</taxon>
        <taxon>Medicago</taxon>
    </lineage>
</organism>
<evidence type="ECO:0000313" key="8">
    <source>
        <dbReference type="EMBL" id="ABD32899.1"/>
    </source>
</evidence>
<evidence type="ECO:0000313" key="9">
    <source>
        <dbReference type="EMBL" id="AES81708.1"/>
    </source>
</evidence>
<dbReference type="PANTHER" id="PTHR30509">
    <property type="entry name" value="P-HYDROXYBENZOIC ACID EFFLUX PUMP SUBUNIT-RELATED"/>
    <property type="match status" value="1"/>
</dbReference>
<dbReference type="eggNOG" id="ENOG502QS4G">
    <property type="taxonomic scope" value="Eukaryota"/>
</dbReference>
<evidence type="ECO:0000313" key="10">
    <source>
        <dbReference type="EnsemblPlants" id="AES81708"/>
    </source>
</evidence>
<keyword evidence="4 6" id="KW-1133">Transmembrane helix</keyword>
<dbReference type="GO" id="GO:0005886">
    <property type="term" value="C:plasma membrane"/>
    <property type="evidence" value="ECO:0000318"/>
    <property type="project" value="GO_Central"/>
</dbReference>
<reference evidence="9 11" key="4">
    <citation type="journal article" date="2014" name="BMC Genomics">
        <title>An improved genome release (version Mt4.0) for the model legume Medicago truncatula.</title>
        <authorList>
            <person name="Tang H."/>
            <person name="Krishnakumar V."/>
            <person name="Bidwell S."/>
            <person name="Rosen B."/>
            <person name="Chan A."/>
            <person name="Zhou S."/>
            <person name="Gentzbittel L."/>
            <person name="Childs K.L."/>
            <person name="Yandell M."/>
            <person name="Gundlach H."/>
            <person name="Mayer K.F."/>
            <person name="Schwartz D.C."/>
            <person name="Town C.D."/>
        </authorList>
    </citation>
    <scope>GENOME REANNOTATION</scope>
    <source>
        <strain evidence="10 11">cv. Jemalong A17</strain>
    </source>
</reference>
<feature type="transmembrane region" description="Helical" evidence="6">
    <location>
        <begin position="99"/>
        <end position="118"/>
    </location>
</feature>
<evidence type="ECO:0000256" key="1">
    <source>
        <dbReference type="ARBA" id="ARBA00004651"/>
    </source>
</evidence>
<reference evidence="10" key="5">
    <citation type="submission" date="2015-04" db="UniProtKB">
        <authorList>
            <consortium name="EnsemblPlants"/>
        </authorList>
    </citation>
    <scope>IDENTIFICATION</scope>
    <source>
        <strain evidence="10">cv. Jemalong A17</strain>
    </source>
</reference>
<feature type="transmembrane region" description="Helical" evidence="6">
    <location>
        <begin position="130"/>
        <end position="147"/>
    </location>
</feature>
<protein>
    <submittedName>
        <fullName evidence="9">Fusaric acid resistance family protein</fullName>
    </submittedName>
    <submittedName>
        <fullName evidence="8">P-type trefoil, putative</fullName>
    </submittedName>
</protein>
<accession>Q2HT93</accession>
<feature type="transmembrane region" description="Helical" evidence="6">
    <location>
        <begin position="153"/>
        <end position="178"/>
    </location>
</feature>
<feature type="transmembrane region" description="Helical" evidence="6">
    <location>
        <begin position="398"/>
        <end position="419"/>
    </location>
</feature>
<feature type="transmembrane region" description="Helical" evidence="6">
    <location>
        <begin position="523"/>
        <end position="543"/>
    </location>
</feature>
<dbReference type="InterPro" id="IPR049453">
    <property type="entry name" value="Memb_transporter_dom"/>
</dbReference>
<dbReference type="KEGG" id="mtr:11437957"/>
<dbReference type="Pfam" id="PF13515">
    <property type="entry name" value="FUSC_2"/>
    <property type="match status" value="1"/>
</dbReference>
<comment type="subcellular location">
    <subcellularLocation>
        <location evidence="1">Cell membrane</location>
        <topology evidence="1">Multi-pass membrane protein</topology>
    </subcellularLocation>
</comment>
<evidence type="ECO:0000256" key="6">
    <source>
        <dbReference type="SAM" id="Phobius"/>
    </source>
</evidence>
<dbReference type="Proteomes" id="UP000002051">
    <property type="component" value="Unassembled WGS sequence"/>
</dbReference>
<evidence type="ECO:0000259" key="7">
    <source>
        <dbReference type="Pfam" id="PF13515"/>
    </source>
</evidence>
<evidence type="ECO:0000256" key="2">
    <source>
        <dbReference type="ARBA" id="ARBA00022475"/>
    </source>
</evidence>
<dbReference type="PANTHER" id="PTHR30509:SF34">
    <property type="entry name" value="F3L24.34 PROTEIN"/>
    <property type="match status" value="1"/>
</dbReference>
<feature type="transmembrane region" description="Helical" evidence="6">
    <location>
        <begin position="45"/>
        <end position="62"/>
    </location>
</feature>
<dbReference type="PaxDb" id="3880-AES81708"/>
<name>Q2HT93_MEDTR</name>
<keyword evidence="5 6" id="KW-0472">Membrane</keyword>
<dbReference type="OrthoDB" id="68611at2759"/>
<keyword evidence="11" id="KW-1185">Reference proteome</keyword>
<feature type="transmembrane region" description="Helical" evidence="6">
    <location>
        <begin position="74"/>
        <end position="93"/>
    </location>
</feature>
<evidence type="ECO:0000256" key="4">
    <source>
        <dbReference type="ARBA" id="ARBA00022989"/>
    </source>
</evidence>
<evidence type="ECO:0000256" key="5">
    <source>
        <dbReference type="ARBA" id="ARBA00023136"/>
    </source>
</evidence>